<keyword evidence="1" id="KW-1133">Transmembrane helix</keyword>
<keyword evidence="1" id="KW-0812">Transmembrane</keyword>
<evidence type="ECO:0008006" key="4">
    <source>
        <dbReference type="Google" id="ProtNLM"/>
    </source>
</evidence>
<comment type="caution">
    <text evidence="2">The sequence shown here is derived from an EMBL/GenBank/DDBJ whole genome shotgun (WGS) entry which is preliminary data.</text>
</comment>
<proteinExistence type="predicted"/>
<keyword evidence="1" id="KW-0472">Membrane</keyword>
<reference evidence="2 3" key="1">
    <citation type="submission" date="2023-09" db="EMBL/GenBank/DDBJ databases">
        <authorList>
            <person name="Rey-Velasco X."/>
        </authorList>
    </citation>
    <scope>NUCLEOTIDE SEQUENCE [LARGE SCALE GENOMIC DNA]</scope>
    <source>
        <strain evidence="2 3">P007</strain>
    </source>
</reference>
<name>A0ABU3BJN7_9FLAO</name>
<protein>
    <recommendedName>
        <fullName evidence="4">Lipoprotein</fullName>
    </recommendedName>
</protein>
<dbReference type="RefSeq" id="WP_311388170.1">
    <property type="nucleotide sequence ID" value="NZ_JAVRHU010000003.1"/>
</dbReference>
<organism evidence="2 3">
    <name type="scientific">Croceitalea vernalis</name>
    <dbReference type="NCBI Taxonomy" id="3075599"/>
    <lineage>
        <taxon>Bacteria</taxon>
        <taxon>Pseudomonadati</taxon>
        <taxon>Bacteroidota</taxon>
        <taxon>Flavobacteriia</taxon>
        <taxon>Flavobacteriales</taxon>
        <taxon>Flavobacteriaceae</taxon>
        <taxon>Croceitalea</taxon>
    </lineage>
</organism>
<keyword evidence="3" id="KW-1185">Reference proteome</keyword>
<dbReference type="EMBL" id="JAVRHU010000003">
    <property type="protein sequence ID" value="MDT0622330.1"/>
    <property type="molecule type" value="Genomic_DNA"/>
</dbReference>
<evidence type="ECO:0000313" key="2">
    <source>
        <dbReference type="EMBL" id="MDT0622330.1"/>
    </source>
</evidence>
<evidence type="ECO:0000313" key="3">
    <source>
        <dbReference type="Proteomes" id="UP001250662"/>
    </source>
</evidence>
<evidence type="ECO:0000256" key="1">
    <source>
        <dbReference type="SAM" id="Phobius"/>
    </source>
</evidence>
<accession>A0ABU3BJN7</accession>
<gene>
    <name evidence="2" type="ORF">RM520_11895</name>
</gene>
<dbReference type="Proteomes" id="UP001250662">
    <property type="component" value="Unassembled WGS sequence"/>
</dbReference>
<feature type="transmembrane region" description="Helical" evidence="1">
    <location>
        <begin position="32"/>
        <end position="50"/>
    </location>
</feature>
<sequence>MTSQRKKVFKLGLLLGILGCLAGILLILECKYFIGIAGTIASAGLVIMQYKANR</sequence>